<protein>
    <submittedName>
        <fullName evidence="2">Copper chaperone PCu(A)C</fullName>
    </submittedName>
</protein>
<organism evidence="2 3">
    <name type="scientific">Herminiimonas aquatilis</name>
    <dbReference type="NCBI Taxonomy" id="345342"/>
    <lineage>
        <taxon>Bacteria</taxon>
        <taxon>Pseudomonadati</taxon>
        <taxon>Pseudomonadota</taxon>
        <taxon>Betaproteobacteria</taxon>
        <taxon>Burkholderiales</taxon>
        <taxon>Oxalobacteraceae</taxon>
        <taxon>Herminiimonas</taxon>
    </lineage>
</organism>
<evidence type="ECO:0000313" key="3">
    <source>
        <dbReference type="Proteomes" id="UP001596379"/>
    </source>
</evidence>
<dbReference type="PANTHER" id="PTHR36302">
    <property type="entry name" value="BLR7088 PROTEIN"/>
    <property type="match status" value="1"/>
</dbReference>
<name>A0ABW2J7M7_9BURK</name>
<dbReference type="InterPro" id="IPR007410">
    <property type="entry name" value="LpqE-like"/>
</dbReference>
<comment type="caution">
    <text evidence="2">The sequence shown here is derived from an EMBL/GenBank/DDBJ whole genome shotgun (WGS) entry which is preliminary data.</text>
</comment>
<gene>
    <name evidence="2" type="ORF">ACFQO0_11160</name>
</gene>
<dbReference type="InterPro" id="IPR036182">
    <property type="entry name" value="PCuAC_sf"/>
</dbReference>
<dbReference type="InterPro" id="IPR058248">
    <property type="entry name" value="Lxx211020-like"/>
</dbReference>
<dbReference type="RefSeq" id="WP_382234608.1">
    <property type="nucleotide sequence ID" value="NZ_JBHTCC010000002.1"/>
</dbReference>
<dbReference type="Pfam" id="PF04314">
    <property type="entry name" value="PCuAC"/>
    <property type="match status" value="1"/>
</dbReference>
<keyword evidence="1" id="KW-0732">Signal</keyword>
<evidence type="ECO:0000313" key="2">
    <source>
        <dbReference type="EMBL" id="MFC7298991.1"/>
    </source>
</evidence>
<feature type="signal peptide" evidence="1">
    <location>
        <begin position="1"/>
        <end position="23"/>
    </location>
</feature>
<dbReference type="Proteomes" id="UP001596379">
    <property type="component" value="Unassembled WGS sequence"/>
</dbReference>
<accession>A0ABW2J7M7</accession>
<dbReference type="SUPFAM" id="SSF110087">
    <property type="entry name" value="DR1885-like metal-binding protein"/>
    <property type="match status" value="1"/>
</dbReference>
<dbReference type="EMBL" id="JBHTCC010000002">
    <property type="protein sequence ID" value="MFC7298991.1"/>
    <property type="molecule type" value="Genomic_DNA"/>
</dbReference>
<sequence length="163" mass="16995">MNKTMVMTIFWLLLGTAVQSATAASTNNATGASAASSTSMPTVTGAWARATAPGQMVGAVYMTIASPVGARLQKIETSAAKMVEVHAMEHQNGIMRMRAVPSLHLAAGATVDLAPGGMHLMLMGLKQPLKAGDTLQLTMTFTTDKLAANTLVVDVPIRTTKPQ</sequence>
<evidence type="ECO:0000256" key="1">
    <source>
        <dbReference type="SAM" id="SignalP"/>
    </source>
</evidence>
<keyword evidence="3" id="KW-1185">Reference proteome</keyword>
<dbReference type="PANTHER" id="PTHR36302:SF1">
    <property type="entry name" value="COPPER CHAPERONE PCU(A)C"/>
    <property type="match status" value="1"/>
</dbReference>
<reference evidence="3" key="1">
    <citation type="journal article" date="2019" name="Int. J. Syst. Evol. Microbiol.">
        <title>The Global Catalogue of Microorganisms (GCM) 10K type strain sequencing project: providing services to taxonomists for standard genome sequencing and annotation.</title>
        <authorList>
            <consortium name="The Broad Institute Genomics Platform"/>
            <consortium name="The Broad Institute Genome Sequencing Center for Infectious Disease"/>
            <person name="Wu L."/>
            <person name="Ma J."/>
        </authorList>
    </citation>
    <scope>NUCLEOTIDE SEQUENCE [LARGE SCALE GENOMIC DNA]</scope>
    <source>
        <strain evidence="3">CCUG 36956</strain>
    </source>
</reference>
<feature type="chain" id="PRO_5045771791" evidence="1">
    <location>
        <begin position="24"/>
        <end position="163"/>
    </location>
</feature>
<proteinExistence type="predicted"/>
<dbReference type="Gene3D" id="2.60.40.1890">
    <property type="entry name" value="PCu(A)C copper chaperone"/>
    <property type="match status" value="1"/>
</dbReference>